<reference evidence="9 10" key="1">
    <citation type="submission" date="2016-07" db="EMBL/GenBank/DDBJ databases">
        <authorList>
            <person name="Lefevre C.T."/>
        </authorList>
    </citation>
    <scope>NUCLEOTIDE SEQUENCE [LARGE SCALE GENOMIC DNA]</scope>
    <source>
        <strain evidence="9">PR1</strain>
    </source>
</reference>
<evidence type="ECO:0000256" key="4">
    <source>
        <dbReference type="ARBA" id="ARBA00022989"/>
    </source>
</evidence>
<dbReference type="EMBL" id="FLYE01000001">
    <property type="protein sequence ID" value="SCA55041.1"/>
    <property type="molecule type" value="Genomic_DNA"/>
</dbReference>
<evidence type="ECO:0000256" key="5">
    <source>
        <dbReference type="ARBA" id="ARBA00023136"/>
    </source>
</evidence>
<feature type="transmembrane region" description="Helical" evidence="6">
    <location>
        <begin position="258"/>
        <end position="284"/>
    </location>
</feature>
<dbReference type="Pfam" id="PF03772">
    <property type="entry name" value="Competence"/>
    <property type="match status" value="1"/>
</dbReference>
<evidence type="ECO:0000313" key="10">
    <source>
        <dbReference type="Proteomes" id="UP000231658"/>
    </source>
</evidence>
<keyword evidence="5 6" id="KW-0472">Membrane</keyword>
<accession>A0A1C3RCQ0</accession>
<name>A0A1C3RCQ0_9PROT</name>
<dbReference type="InterPro" id="IPR052159">
    <property type="entry name" value="Competence_DNA_uptake"/>
</dbReference>
<feature type="domain" description="DUF4131" evidence="8">
    <location>
        <begin position="37"/>
        <end position="190"/>
    </location>
</feature>
<organism evidence="9 10">
    <name type="scientific">Candidatus Terasakiella magnetica</name>
    <dbReference type="NCBI Taxonomy" id="1867952"/>
    <lineage>
        <taxon>Bacteria</taxon>
        <taxon>Pseudomonadati</taxon>
        <taxon>Pseudomonadota</taxon>
        <taxon>Alphaproteobacteria</taxon>
        <taxon>Rhodospirillales</taxon>
        <taxon>Terasakiellaceae</taxon>
        <taxon>Terasakiella</taxon>
    </lineage>
</organism>
<proteinExistence type="predicted"/>
<feature type="transmembrane region" description="Helical" evidence="6">
    <location>
        <begin position="296"/>
        <end position="312"/>
    </location>
</feature>
<feature type="transmembrane region" description="Helical" evidence="6">
    <location>
        <begin position="428"/>
        <end position="449"/>
    </location>
</feature>
<keyword evidence="2" id="KW-1003">Cell membrane</keyword>
<sequence length="676" mass="75033">MLIRTFKSQEKDNFFLWIPVLLGTGIAFYFGMTTEIPVWTGLTCVIISGVTTYYLRDYYIAYLSTIALTIVFVGFSSAQLRSYYVDTNILPYSFGPAVIQGRIAQATPTEKGVKIVLDNLQIARLRADHVPSTLRLHVNSTKNQVRTGQWVKARAMLKPPPQPSSPDGFDYQRHAYFQKIGAIGFSYGAVTILKETPGGFLSLFDDLRLSIQERISQTFHEDDDKDIKALAIAFLTGNKNVIDEATHETVRISGLAHLLAISGLHIGLVSSIAFFSIRLILAYIPNMALRYPIKKWAAVGAILAALFFTLLTGASVPTVRAFIMCAVVFSGILLDRKAISLRTVALAAIVILLTYPESLLGASFQLSFAAVTALVAFYENRKTDFNSFAPVRYVKEIFNSSLIASGATMPFAAYHFHRIALWGIGANLLAIPITVFWVMPFGLLSLALMPIGFEYFPLMVMGWGIESLLWVAQQTAELPFAQLSIEAISTGSLILITLGGIIVCFMTGPLRHTGIAVLMIGLSFNLFNQTPDILINGDGKLSAIHQENGHVLMSQMRNSSYTRNNWLKRWGEMDTAAQTYDQLLDCDQQGCRYLHKSTQQVIFNRQSLALREDCQNADLLITPLNSPLNCPKPHHIIDAHDLKTKGAHAIYFNEGDIHIVSVKDKRGQRPWTVYGD</sequence>
<dbReference type="Pfam" id="PF13567">
    <property type="entry name" value="DUF4131"/>
    <property type="match status" value="1"/>
</dbReference>
<feature type="transmembrane region" description="Helical" evidence="6">
    <location>
        <begin position="455"/>
        <end position="471"/>
    </location>
</feature>
<feature type="transmembrane region" description="Helical" evidence="6">
    <location>
        <begin position="60"/>
        <end position="80"/>
    </location>
</feature>
<dbReference type="Proteomes" id="UP000231658">
    <property type="component" value="Unassembled WGS sequence"/>
</dbReference>
<keyword evidence="4 6" id="KW-1133">Transmembrane helix</keyword>
<protein>
    <submittedName>
        <fullName evidence="9">Putative Membrane metal-binding protein</fullName>
    </submittedName>
</protein>
<comment type="subcellular location">
    <subcellularLocation>
        <location evidence="1">Cell membrane</location>
        <topology evidence="1">Multi-pass membrane protein</topology>
    </subcellularLocation>
</comment>
<keyword evidence="10" id="KW-1185">Reference proteome</keyword>
<dbReference type="AlphaFoldDB" id="A0A1C3RCQ0"/>
<feature type="transmembrane region" description="Helical" evidence="6">
    <location>
        <begin position="12"/>
        <end position="30"/>
    </location>
</feature>
<keyword evidence="3 6" id="KW-0812">Transmembrane</keyword>
<dbReference type="InterPro" id="IPR025405">
    <property type="entry name" value="DUF4131"/>
</dbReference>
<dbReference type="PANTHER" id="PTHR30619">
    <property type="entry name" value="DNA INTERNALIZATION/COMPETENCE PROTEIN COMEC/REC2"/>
    <property type="match status" value="1"/>
</dbReference>
<feature type="transmembrane region" description="Helical" evidence="6">
    <location>
        <begin position="346"/>
        <end position="377"/>
    </location>
</feature>
<evidence type="ECO:0000256" key="2">
    <source>
        <dbReference type="ARBA" id="ARBA00022475"/>
    </source>
</evidence>
<dbReference type="GO" id="GO:0005886">
    <property type="term" value="C:plasma membrane"/>
    <property type="evidence" value="ECO:0007669"/>
    <property type="project" value="UniProtKB-SubCell"/>
</dbReference>
<feature type="domain" description="ComEC/Rec2-related protein" evidence="7">
    <location>
        <begin position="235"/>
        <end position="506"/>
    </location>
</feature>
<dbReference type="InterPro" id="IPR004477">
    <property type="entry name" value="ComEC_N"/>
</dbReference>
<evidence type="ECO:0000256" key="1">
    <source>
        <dbReference type="ARBA" id="ARBA00004651"/>
    </source>
</evidence>
<evidence type="ECO:0000313" key="9">
    <source>
        <dbReference type="EMBL" id="SCA55041.1"/>
    </source>
</evidence>
<feature type="transmembrane region" description="Helical" evidence="6">
    <location>
        <begin position="483"/>
        <end position="503"/>
    </location>
</feature>
<dbReference type="STRING" id="1867952.MTBPR1_10288"/>
<gene>
    <name evidence="9" type="ORF">MTBPR1_10288</name>
</gene>
<dbReference type="NCBIfam" id="TIGR00360">
    <property type="entry name" value="ComEC_N-term"/>
    <property type="match status" value="1"/>
</dbReference>
<evidence type="ECO:0000259" key="7">
    <source>
        <dbReference type="Pfam" id="PF03772"/>
    </source>
</evidence>
<evidence type="ECO:0000256" key="3">
    <source>
        <dbReference type="ARBA" id="ARBA00022692"/>
    </source>
</evidence>
<evidence type="ECO:0000256" key="6">
    <source>
        <dbReference type="SAM" id="Phobius"/>
    </source>
</evidence>
<evidence type="ECO:0000259" key="8">
    <source>
        <dbReference type="Pfam" id="PF13567"/>
    </source>
</evidence>
<dbReference type="PANTHER" id="PTHR30619:SF1">
    <property type="entry name" value="RECOMBINATION PROTEIN 2"/>
    <property type="match status" value="1"/>
</dbReference>